<feature type="transmembrane region" description="Helical" evidence="1">
    <location>
        <begin position="15"/>
        <end position="41"/>
    </location>
</feature>
<accession>A0A133VMM2</accession>
<gene>
    <name evidence="2" type="ORF">AKJ51_00560</name>
</gene>
<evidence type="ECO:0000313" key="3">
    <source>
        <dbReference type="Proteomes" id="UP000070263"/>
    </source>
</evidence>
<organism evidence="2 3">
    <name type="scientific">candidate division MSBL1 archaeon SCGC-AAA382A20</name>
    <dbReference type="NCBI Taxonomy" id="1698280"/>
    <lineage>
        <taxon>Archaea</taxon>
        <taxon>Methanobacteriati</taxon>
        <taxon>Methanobacteriota</taxon>
        <taxon>candidate division MSBL1</taxon>
    </lineage>
</organism>
<keyword evidence="1" id="KW-0812">Transmembrane</keyword>
<feature type="transmembrane region" description="Helical" evidence="1">
    <location>
        <begin position="80"/>
        <end position="98"/>
    </location>
</feature>
<dbReference type="EMBL" id="LHYE01000003">
    <property type="protein sequence ID" value="KXB07670.1"/>
    <property type="molecule type" value="Genomic_DNA"/>
</dbReference>
<proteinExistence type="predicted"/>
<keyword evidence="1" id="KW-1133">Transmembrane helix</keyword>
<keyword evidence="1" id="KW-0472">Membrane</keyword>
<keyword evidence="3" id="KW-1185">Reference proteome</keyword>
<name>A0A133VMM2_9EURY</name>
<reference evidence="2 3" key="1">
    <citation type="journal article" date="2016" name="Sci. Rep.">
        <title>Metabolic traits of an uncultured archaeal lineage -MSBL1- from brine pools of the Red Sea.</title>
        <authorList>
            <person name="Mwirichia R."/>
            <person name="Alam I."/>
            <person name="Rashid M."/>
            <person name="Vinu M."/>
            <person name="Ba-Alawi W."/>
            <person name="Anthony Kamau A."/>
            <person name="Kamanda Ngugi D."/>
            <person name="Goker M."/>
            <person name="Klenk H.P."/>
            <person name="Bajic V."/>
            <person name="Stingl U."/>
        </authorList>
    </citation>
    <scope>NUCLEOTIDE SEQUENCE [LARGE SCALE GENOMIC DNA]</scope>
    <source>
        <strain evidence="2">SCGC-AAA382A20</strain>
    </source>
</reference>
<comment type="caution">
    <text evidence="2">The sequence shown here is derived from an EMBL/GenBank/DDBJ whole genome shotgun (WGS) entry which is preliminary data.</text>
</comment>
<feature type="transmembrane region" description="Helical" evidence="1">
    <location>
        <begin position="110"/>
        <end position="128"/>
    </location>
</feature>
<sequence>MEKSDEESTTDRLVLVNWFGIAGGVLMLALPFLGAWWTAAAGDGVITVSFSPFFYRFTVIGETLTSTLVNYMILAAKLTVLVGGVFLILGSVFSFKWWGRKLVRWGCLKVMWMAVLLVVSLFLGSLLFNRFLDSILANFTGGEVPLEFSLPYLIGKGQAIADVQQGITLKAPIQMRFTPAFIIAILTAALGIGAKIYNSKVKSKARNPEES</sequence>
<dbReference type="Proteomes" id="UP000070263">
    <property type="component" value="Unassembled WGS sequence"/>
</dbReference>
<dbReference type="AlphaFoldDB" id="A0A133VMM2"/>
<protein>
    <submittedName>
        <fullName evidence="2">Uncharacterized protein</fullName>
    </submittedName>
</protein>
<evidence type="ECO:0000256" key="1">
    <source>
        <dbReference type="SAM" id="Phobius"/>
    </source>
</evidence>
<feature type="transmembrane region" description="Helical" evidence="1">
    <location>
        <begin position="177"/>
        <end position="197"/>
    </location>
</feature>
<evidence type="ECO:0000313" key="2">
    <source>
        <dbReference type="EMBL" id="KXB07670.1"/>
    </source>
</evidence>